<keyword evidence="2 6" id="KW-0396">Initiation factor</keyword>
<dbReference type="SMART" id="SM00368">
    <property type="entry name" value="LRR_RI"/>
    <property type="match status" value="2"/>
</dbReference>
<dbReference type="PANTHER" id="PTHR12399">
    <property type="entry name" value="EUKARYOTIC TRANSLATION INITIATION FACTOR 3 SUBUNIT 7"/>
    <property type="match status" value="1"/>
</dbReference>
<dbReference type="EMBL" id="LSRX01001557">
    <property type="protein sequence ID" value="OLP78826.1"/>
    <property type="molecule type" value="Genomic_DNA"/>
</dbReference>
<feature type="region of interest" description="Disordered" evidence="5">
    <location>
        <begin position="355"/>
        <end position="377"/>
    </location>
</feature>
<dbReference type="GO" id="GO:0003723">
    <property type="term" value="F:RNA binding"/>
    <property type="evidence" value="ECO:0007669"/>
    <property type="project" value="UniProtKB-KW"/>
</dbReference>
<dbReference type="Pfam" id="PF13516">
    <property type="entry name" value="LRR_6"/>
    <property type="match status" value="1"/>
</dbReference>
<dbReference type="SUPFAM" id="SSF52047">
    <property type="entry name" value="RNI-like"/>
    <property type="match status" value="1"/>
</dbReference>
<evidence type="ECO:0000256" key="1">
    <source>
        <dbReference type="ARBA" id="ARBA00022490"/>
    </source>
</evidence>
<dbReference type="Proteomes" id="UP000186817">
    <property type="component" value="Unassembled WGS sequence"/>
</dbReference>
<name>A0A1Q9C7C9_SYMMI</name>
<dbReference type="PROSITE" id="PS51450">
    <property type="entry name" value="LRR"/>
    <property type="match status" value="2"/>
</dbReference>
<feature type="region of interest" description="Disordered" evidence="5">
    <location>
        <begin position="2075"/>
        <end position="2096"/>
    </location>
</feature>
<dbReference type="OrthoDB" id="16538at2759"/>
<gene>
    <name evidence="6" type="primary">eIF3-S7</name>
    <name evidence="6" type="ORF">AK812_SmicGene40950</name>
</gene>
<feature type="region of interest" description="Disordered" evidence="5">
    <location>
        <begin position="1480"/>
        <end position="1509"/>
    </location>
</feature>
<dbReference type="InterPro" id="IPR001611">
    <property type="entry name" value="Leu-rich_rpt"/>
</dbReference>
<organism evidence="6 7">
    <name type="scientific">Symbiodinium microadriaticum</name>
    <name type="common">Dinoflagellate</name>
    <name type="synonym">Zooxanthella microadriatica</name>
    <dbReference type="NCBI Taxonomy" id="2951"/>
    <lineage>
        <taxon>Eukaryota</taxon>
        <taxon>Sar</taxon>
        <taxon>Alveolata</taxon>
        <taxon>Dinophyceae</taxon>
        <taxon>Suessiales</taxon>
        <taxon>Symbiodiniaceae</taxon>
        <taxon>Symbiodinium</taxon>
    </lineage>
</organism>
<dbReference type="GO" id="GO:0005852">
    <property type="term" value="C:eukaryotic translation initiation factor 3 complex"/>
    <property type="evidence" value="ECO:0007669"/>
    <property type="project" value="InterPro"/>
</dbReference>
<protein>
    <submittedName>
        <fullName evidence="6">Eukaryotic translation initiation factor 3 subunit D</fullName>
    </submittedName>
</protein>
<feature type="compositionally biased region" description="Low complexity" evidence="5">
    <location>
        <begin position="111"/>
        <end position="131"/>
    </location>
</feature>
<evidence type="ECO:0000313" key="7">
    <source>
        <dbReference type="Proteomes" id="UP000186817"/>
    </source>
</evidence>
<feature type="region of interest" description="Disordered" evidence="5">
    <location>
        <begin position="101"/>
        <end position="134"/>
    </location>
</feature>
<evidence type="ECO:0000256" key="2">
    <source>
        <dbReference type="ARBA" id="ARBA00022540"/>
    </source>
</evidence>
<evidence type="ECO:0000256" key="4">
    <source>
        <dbReference type="ARBA" id="ARBA00022917"/>
    </source>
</evidence>
<dbReference type="GO" id="GO:0003743">
    <property type="term" value="F:translation initiation factor activity"/>
    <property type="evidence" value="ECO:0007669"/>
    <property type="project" value="UniProtKB-KW"/>
</dbReference>
<evidence type="ECO:0000313" key="6">
    <source>
        <dbReference type="EMBL" id="OLP78826.1"/>
    </source>
</evidence>
<dbReference type="InterPro" id="IPR007783">
    <property type="entry name" value="eIF3d"/>
</dbReference>
<dbReference type="InterPro" id="IPR032675">
    <property type="entry name" value="LRR_dom_sf"/>
</dbReference>
<reference evidence="6 7" key="1">
    <citation type="submission" date="2016-02" db="EMBL/GenBank/DDBJ databases">
        <title>Genome analysis of coral dinoflagellate symbionts highlights evolutionary adaptations to a symbiotic lifestyle.</title>
        <authorList>
            <person name="Aranda M."/>
            <person name="Li Y."/>
            <person name="Liew Y.J."/>
            <person name="Baumgarten S."/>
            <person name="Simakov O."/>
            <person name="Wilson M."/>
            <person name="Piel J."/>
            <person name="Ashoor H."/>
            <person name="Bougouffa S."/>
            <person name="Bajic V.B."/>
            <person name="Ryu T."/>
            <person name="Ravasi T."/>
            <person name="Bayer T."/>
            <person name="Micklem G."/>
            <person name="Kim H."/>
            <person name="Bhak J."/>
            <person name="Lajeunesse T.C."/>
            <person name="Voolstra C.R."/>
        </authorList>
    </citation>
    <scope>NUCLEOTIDE SEQUENCE [LARGE SCALE GENOMIC DNA]</scope>
    <source>
        <strain evidence="6 7">CCMP2467</strain>
    </source>
</reference>
<dbReference type="PANTHER" id="PTHR12399:SF0">
    <property type="entry name" value="EUKARYOTIC TRANSLATION INITIATION FACTOR 3 SUBUNIT D"/>
    <property type="match status" value="1"/>
</dbReference>
<comment type="caution">
    <text evidence="6">The sequence shown here is derived from an EMBL/GenBank/DDBJ whole genome shotgun (WGS) entry which is preliminary data.</text>
</comment>
<keyword evidence="1" id="KW-0963">Cytoplasm</keyword>
<dbReference type="Pfam" id="PF05091">
    <property type="entry name" value="eIF-3_zeta"/>
    <property type="match status" value="1"/>
</dbReference>
<sequence>MAAASTVAAQMVPLGELFNQAGAGDGIKQYLAAKKISTTPTLALIARNAEEFTTMIISPFLAGVTIDGQDHKAEGGQEPVAGAIMTHLFVEARRQWDIFSQAPTAPPNPTPTTATGTPTPGQPAAGTTTPAHIPDRPPKTFAAWTQQVTAFEGRLLDGKRRTFPVQELLGAEEVLARMWFEHTVTKMYTPVTLGEIVCRRTWTPGRVLNPLAADRTAKSAGSTPEDVAAEVIRHIDAQAECMGYLFNFTAEFLDELRRRLAPRRFGFLVENVEMTPADAAEASKQLGCQPIFADAADFGWSITHDPSTAERWTWVLHRRWDRLRLDSPRAAPDSFDLDGLKFSDAVASGRIRLPCSTTPAADERGRPPPRSMRMRGKVTTDVQQRWLQDSRQFAPWHYQREAMLADDQGKLVVLTPDAKEQLHHMPKNFTARTAQGDLEPRTRHRLLGNGWHWGVARRLLLALLVHTAVSVPPVAAIPTTPRTSTIQWVAALWGPAGPPMGPAPAKPSLEHLQELDEEAHWQASWALQHPLATPPPIEPAWEILLELRRAWKHDLVRIRREIIAEVHLLIDDLDEESRTWLAARPSWVRATYSTPDKPAPTQVLAFLELLRRLNYPDLTALTEDMTDGFQMLGEIRPGPGWRPRDDGKYQNPVPIDDLIATNAEYVRRKVNTARVDEYSEKLLLELIAEKRLGRVLGPTKPPEWLRGVRATAVADHRDVDTVEEPPPGDTFFAASFPVCQTDENGELKVRRAEDWRRSGHNSTVTVTDVPTHHFVGSFVDLARRMAPEVRRLVVFGHDLLNAYRQWPVRRPSQCGTFLATKHGVTFWFHMAMNFGATASVWNFNRAADALQQLLRGLLLAPTGHYVDDFNGVEEEGLGESAADGFQDLFAALGFLTKKSKAQPPAAEHVVQGVTFHIDENGVTLSPTPQRVAKILAQIRRALDDDSLPPDDASKLAGRVAFLTQAVFGAVARAATKAIYARAADTAAWSDDSLSTGLAAALRTLVNILPTVKPRFVPFDAANMQMAVLYADAFFTDGERRHKAGHVPDGLNPSPHQRAANGWGYVLRIGDRVFYDHGVVPPWFVKLFSARRAYIYMLEVFAQIIAFAAFAQLMPPTVVAFIDNTAGQAALTKGYGKDAAINGMISAFWNLAARQGWFVEFERVPSKANVADAVSRDDFSRARREGWIRTNSRDAEVMEIMAKAVNDVEFANTTAADELIRTARATLLDCLGGAGPMEVNETAQDPPNADDKESINGPVKLGQEASCINQNFSQMVLDPHEPVEDMGNPNPFEDEDNAGCVASGAYRYRKITLPGNPKANSDFEQNPVKLVVRTEVNCKLPSSNELVSVKAMHEYEPKPNYNWRAHLESTRGACLATELKNNAFKLGRWTAQAILAGCETIKIGYVSRQHPKDPWSHSLLGVQTYATSGFAEQIGLTRNNMFGIIRNIIDLVMSWEDGKYLLLKDPTKSVLRIHEVPWDTFQDDDEEDDANDEEEEQELDEDGNVVPNQVGDEGAEQLASALEGFAGQKLHTLDLGGNRISDDGGVQLCKAVSLMGRLRKLDLSSNKLGDRDSVNGLMADRMALGGIPPDRGELLEVRDLLQAGQQLLLGGRRSTDWTRTHHATDAAEEAADVLQRAMSHGGLRNDPEGTLATLQNLLAAAADGVFVLVGTYPHTGDAEDVAHPADVIALAEGGNDKSCDETGDTDITIDGLDHDRQSWVDHAAHAAGIAGAVEWLWDVFSLASVTGGAHCGDSEHACMETVMSGIFCQKILLKVMRHFRDLRSPDFRRYAPHPRWDGQARMRLRCQCVKADGDSDDVVGDVDVLLVIMSRNLKLLLHALLARLRCVMFDGMRVYAKNRSSGSAVAGWAPATAAVVGKSVEPEACGRTPRGEPIRETSVRLEVKNRVRLEEARLRPAAVRRPYERVSTTCQEAEHQHRPLLYGSAADGEADWKCLVGYGIYTLHPDGVSRSMDHLLKELEPLEFLRMLQTLADFYKSFRRSKGQEFVAHDMEFRRHGQRLEELRKQVVAAAGGQYEYSKLRAAVMAIVRQVHATTMEEPGIMMAVAKMMVKLQTSLSSSGSKRPAQRSMKFNRNGSGRVESAEARAERIAAKQKMPCSVSWSIFVAVSGDEYWCVSAGLDVYVVKESRPFRFGAVSVVEQDVPLLLSKGPTSSGLGDLSYESLEHLVERLPNMREDEQRDQLRPPNMQGLMAALWTHGGFHGVTKNAEKFSDTIRYVNNFMKEQAR</sequence>
<feature type="compositionally biased region" description="Acidic residues" evidence="5">
    <location>
        <begin position="1480"/>
        <end position="1502"/>
    </location>
</feature>
<proteinExistence type="predicted"/>
<evidence type="ECO:0000256" key="3">
    <source>
        <dbReference type="ARBA" id="ARBA00022884"/>
    </source>
</evidence>
<dbReference type="Gene3D" id="3.80.10.10">
    <property type="entry name" value="Ribonuclease Inhibitor"/>
    <property type="match status" value="1"/>
</dbReference>
<accession>A0A1Q9C7C9</accession>
<keyword evidence="7" id="KW-1185">Reference proteome</keyword>
<keyword evidence="4" id="KW-0648">Protein biosynthesis</keyword>
<evidence type="ECO:0000256" key="5">
    <source>
        <dbReference type="SAM" id="MobiDB-lite"/>
    </source>
</evidence>
<keyword evidence="3" id="KW-0694">RNA-binding</keyword>